<evidence type="ECO:0000313" key="1">
    <source>
        <dbReference type="EMBL" id="MFC5603409.1"/>
    </source>
</evidence>
<sequence>MDKFVHSKTIITTAGRPDQLSYELAEMASRELGFPIVERKKRSVTRMQREYEADVLVAGKDRYELFRDGMEQPLFFHPNSAAFRLKRIVKGEIDPLVEASGLQQGDTFLDCTLGLASDSIIASYVIGDEGKCTGLEADPTVAFLTKTGLRNFPSSSEVLTTSMQRIEVLQTEAIKYLANQADCSWDVVYIDPMFHAPIEESSNFKPLRQAGVHISLTAEWLEEAYRVSSRRVVVKERFDSVVFDQFGLKRKIRPNTKFHFGYLSK</sequence>
<protein>
    <submittedName>
        <fullName evidence="1">Class I SAM-dependent methyltransferase</fullName>
        <ecNumber evidence="1">2.1.1.-</ecNumber>
    </submittedName>
</protein>
<dbReference type="GO" id="GO:0032259">
    <property type="term" value="P:methylation"/>
    <property type="evidence" value="ECO:0007669"/>
    <property type="project" value="UniProtKB-KW"/>
</dbReference>
<dbReference type="Gene3D" id="3.40.50.150">
    <property type="entry name" value="Vaccinia Virus protein VP39"/>
    <property type="match status" value="1"/>
</dbReference>
<gene>
    <name evidence="1" type="ORF">ACFPTP_09240</name>
</gene>
<dbReference type="GO" id="GO:0008168">
    <property type="term" value="F:methyltransferase activity"/>
    <property type="evidence" value="ECO:0007669"/>
    <property type="project" value="UniProtKB-KW"/>
</dbReference>
<dbReference type="SUPFAM" id="SSF53335">
    <property type="entry name" value="S-adenosyl-L-methionine-dependent methyltransferases"/>
    <property type="match status" value="1"/>
</dbReference>
<keyword evidence="1" id="KW-0808">Transferase</keyword>
<proteinExistence type="predicted"/>
<dbReference type="Proteomes" id="UP001596071">
    <property type="component" value="Unassembled WGS sequence"/>
</dbReference>
<evidence type="ECO:0000313" key="2">
    <source>
        <dbReference type="Proteomes" id="UP001596071"/>
    </source>
</evidence>
<dbReference type="EC" id="2.1.1.-" evidence="1"/>
<name>A0ABW0TYP7_9BACL</name>
<dbReference type="InterPro" id="IPR007536">
    <property type="entry name" value="16SrRNA_methylTrfase_J"/>
</dbReference>
<keyword evidence="1" id="KW-0489">Methyltransferase</keyword>
<dbReference type="EMBL" id="JBHSNP010000011">
    <property type="protein sequence ID" value="MFC5603409.1"/>
    <property type="molecule type" value="Genomic_DNA"/>
</dbReference>
<reference evidence="2" key="1">
    <citation type="journal article" date="2019" name="Int. J. Syst. Evol. Microbiol.">
        <title>The Global Catalogue of Microorganisms (GCM) 10K type strain sequencing project: providing services to taxonomists for standard genome sequencing and annotation.</title>
        <authorList>
            <consortium name="The Broad Institute Genomics Platform"/>
            <consortium name="The Broad Institute Genome Sequencing Center for Infectious Disease"/>
            <person name="Wu L."/>
            <person name="Ma J."/>
        </authorList>
    </citation>
    <scope>NUCLEOTIDE SEQUENCE [LARGE SCALE GENOMIC DNA]</scope>
    <source>
        <strain evidence="2">KACC 11299</strain>
    </source>
</reference>
<dbReference type="PANTHER" id="PTHR36112">
    <property type="entry name" value="RIBOSOMAL RNA SMALL SUBUNIT METHYLTRANSFERASE J"/>
    <property type="match status" value="1"/>
</dbReference>
<dbReference type="PANTHER" id="PTHR36112:SF1">
    <property type="entry name" value="RIBOSOMAL RNA SMALL SUBUNIT METHYLTRANSFERASE J"/>
    <property type="match status" value="1"/>
</dbReference>
<organism evidence="1 2">
    <name type="scientific">Sporosarcina koreensis</name>
    <dbReference type="NCBI Taxonomy" id="334735"/>
    <lineage>
        <taxon>Bacteria</taxon>
        <taxon>Bacillati</taxon>
        <taxon>Bacillota</taxon>
        <taxon>Bacilli</taxon>
        <taxon>Bacillales</taxon>
        <taxon>Caryophanaceae</taxon>
        <taxon>Sporosarcina</taxon>
    </lineage>
</organism>
<dbReference type="InterPro" id="IPR029063">
    <property type="entry name" value="SAM-dependent_MTases_sf"/>
</dbReference>
<accession>A0ABW0TYP7</accession>
<dbReference type="RefSeq" id="WP_381443826.1">
    <property type="nucleotide sequence ID" value="NZ_JBHSNP010000011.1"/>
</dbReference>
<keyword evidence="2" id="KW-1185">Reference proteome</keyword>
<comment type="caution">
    <text evidence="1">The sequence shown here is derived from an EMBL/GenBank/DDBJ whole genome shotgun (WGS) entry which is preliminary data.</text>
</comment>
<dbReference type="Pfam" id="PF04445">
    <property type="entry name" value="SAM_MT"/>
    <property type="match status" value="1"/>
</dbReference>